<organism evidence="1 2">
    <name type="scientific">Maribellus comscasis</name>
    <dbReference type="NCBI Taxonomy" id="2681766"/>
    <lineage>
        <taxon>Bacteria</taxon>
        <taxon>Pseudomonadati</taxon>
        <taxon>Bacteroidota</taxon>
        <taxon>Bacteroidia</taxon>
        <taxon>Marinilabiliales</taxon>
        <taxon>Prolixibacteraceae</taxon>
        <taxon>Maribellus</taxon>
    </lineage>
</organism>
<evidence type="ECO:0000313" key="2">
    <source>
        <dbReference type="Proteomes" id="UP000428260"/>
    </source>
</evidence>
<gene>
    <name evidence="1" type="ORF">GM418_13865</name>
</gene>
<accession>A0A6I6K011</accession>
<evidence type="ECO:0000313" key="1">
    <source>
        <dbReference type="EMBL" id="QGY44713.1"/>
    </source>
</evidence>
<keyword evidence="2" id="KW-1185">Reference proteome</keyword>
<reference evidence="1 2" key="1">
    <citation type="submission" date="2019-11" db="EMBL/GenBank/DDBJ databases">
        <authorList>
            <person name="Zheng R.K."/>
            <person name="Sun C.M."/>
        </authorList>
    </citation>
    <scope>NUCLEOTIDE SEQUENCE [LARGE SCALE GENOMIC DNA]</scope>
    <source>
        <strain evidence="1 2">WC007</strain>
    </source>
</reference>
<dbReference type="AlphaFoldDB" id="A0A6I6K011"/>
<proteinExistence type="predicted"/>
<dbReference type="EMBL" id="CP046401">
    <property type="protein sequence ID" value="QGY44713.1"/>
    <property type="molecule type" value="Genomic_DNA"/>
</dbReference>
<protein>
    <submittedName>
        <fullName evidence="1">Uncharacterized protein</fullName>
    </submittedName>
</protein>
<name>A0A6I6K011_9BACT</name>
<dbReference type="RefSeq" id="WP_158867284.1">
    <property type="nucleotide sequence ID" value="NZ_CP046401.1"/>
</dbReference>
<sequence length="150" mass="18122">MENHEIIFEKIKELLYKVFPNEIIENKDEKYLSIRETGIWIMSDSRELTVGYGMTHIHCDPRYDDLNEVVELFFNLLTMKKKITHYLKGRFPYKHKTSLTIGDDEIYNLGTAMTWFFPFWKRTTTKVEYQDEIIELSEIENEVNEIKNWL</sequence>
<dbReference type="KEGG" id="mcos:GM418_13865"/>
<dbReference type="Proteomes" id="UP000428260">
    <property type="component" value="Chromosome"/>
</dbReference>